<dbReference type="STRING" id="1798705.A2563_01210"/>
<name>A0A1F6PAK1_9BACT</name>
<evidence type="ECO:0000313" key="1">
    <source>
        <dbReference type="EMBL" id="OGH93207.1"/>
    </source>
</evidence>
<comment type="caution">
    <text evidence="1">The sequence shown here is derived from an EMBL/GenBank/DDBJ whole genome shotgun (WGS) entry which is preliminary data.</text>
</comment>
<reference evidence="1 2" key="1">
    <citation type="journal article" date="2016" name="Nat. Commun.">
        <title>Thousands of microbial genomes shed light on interconnected biogeochemical processes in an aquifer system.</title>
        <authorList>
            <person name="Anantharaman K."/>
            <person name="Brown C.T."/>
            <person name="Hug L.A."/>
            <person name="Sharon I."/>
            <person name="Castelle C.J."/>
            <person name="Probst A.J."/>
            <person name="Thomas B.C."/>
            <person name="Singh A."/>
            <person name="Wilkins M.J."/>
            <person name="Karaoz U."/>
            <person name="Brodie E.L."/>
            <person name="Williams K.H."/>
            <person name="Hubbard S.S."/>
            <person name="Banfield J.F."/>
        </authorList>
    </citation>
    <scope>NUCLEOTIDE SEQUENCE [LARGE SCALE GENOMIC DNA]</scope>
</reference>
<dbReference type="Proteomes" id="UP000176634">
    <property type="component" value="Unassembled WGS sequence"/>
</dbReference>
<dbReference type="AlphaFoldDB" id="A0A1F6PAK1"/>
<protein>
    <submittedName>
        <fullName evidence="1">Uncharacterized protein</fullName>
    </submittedName>
</protein>
<accession>A0A1F6PAK1</accession>
<sequence>MFSPENPMRENVKNLDKPFSVDQDGNLVTMAEYVAVYGHERVRAAIHSPTPDQTRTIKAVGKFTKDDLFKLAEAFVLDGGDDVAVVSISGNSYDKQQRIDSVRNRGSYGQQFVHGLHGMMRMTDSAIRGGWIEFVVVPAYLEIPDL</sequence>
<dbReference type="EMBL" id="MFRA01000001">
    <property type="protein sequence ID" value="OGH93207.1"/>
    <property type="molecule type" value="Genomic_DNA"/>
</dbReference>
<proteinExistence type="predicted"/>
<evidence type="ECO:0000313" key="2">
    <source>
        <dbReference type="Proteomes" id="UP000176634"/>
    </source>
</evidence>
<gene>
    <name evidence="1" type="ORF">A2563_01210</name>
</gene>
<organism evidence="1 2">
    <name type="scientific">Candidatus Magasanikbacteria bacterium RIFOXYD1_FULL_40_23</name>
    <dbReference type="NCBI Taxonomy" id="1798705"/>
    <lineage>
        <taxon>Bacteria</taxon>
        <taxon>Candidatus Magasanikiibacteriota</taxon>
    </lineage>
</organism>